<dbReference type="Pfam" id="PF04542">
    <property type="entry name" value="Sigma70_r2"/>
    <property type="match status" value="1"/>
</dbReference>
<dbReference type="PIRSF" id="PIRSF038953">
    <property type="entry name" value="SigI"/>
    <property type="match status" value="1"/>
</dbReference>
<dbReference type="GO" id="GO:0003677">
    <property type="term" value="F:DNA binding"/>
    <property type="evidence" value="ECO:0007669"/>
    <property type="project" value="UniProtKB-UniRule"/>
</dbReference>
<comment type="similarity">
    <text evidence="6">Belongs to the sigma-70 factor family. SigI subfamily.</text>
</comment>
<keyword evidence="6" id="KW-0346">Stress response</keyword>
<keyword evidence="5 6" id="KW-0804">Transcription</keyword>
<evidence type="ECO:0000256" key="3">
    <source>
        <dbReference type="ARBA" id="ARBA00023082"/>
    </source>
</evidence>
<comment type="subunit">
    <text evidence="6">Interacts with RsgI.</text>
</comment>
<protein>
    <recommendedName>
        <fullName evidence="6">RNA polymerase sigma factor SigI</fullName>
    </recommendedName>
</protein>
<reference evidence="8 9" key="1">
    <citation type="submission" date="2020-04" db="EMBL/GenBank/DDBJ databases">
        <title>Genomic insights into acetone-butanol-ethanol (ABE) fermentation by sequencing solventogenic clostridia strains.</title>
        <authorList>
            <person name="Brown S."/>
        </authorList>
    </citation>
    <scope>NUCLEOTIDE SEQUENCE [LARGE SCALE GENOMIC DNA]</scope>
    <source>
        <strain evidence="8 9">DJ011</strain>
    </source>
</reference>
<evidence type="ECO:0000259" key="7">
    <source>
        <dbReference type="Pfam" id="PF04542"/>
    </source>
</evidence>
<evidence type="ECO:0000256" key="1">
    <source>
        <dbReference type="ARBA" id="ARBA00022490"/>
    </source>
</evidence>
<dbReference type="Gene3D" id="1.10.1740.10">
    <property type="match status" value="1"/>
</dbReference>
<keyword evidence="3 6" id="KW-0731">Sigma factor</keyword>
<comment type="activity regulation">
    <text evidence="6">Negatively regulated by the anti-sigma-I factor RsgI.</text>
</comment>
<feature type="short sequence motif" description="Polymerase core binding" evidence="6">
    <location>
        <begin position="40"/>
        <end position="53"/>
    </location>
</feature>
<keyword evidence="2 6" id="KW-0805">Transcription regulation</keyword>
<dbReference type="InterPro" id="IPR007627">
    <property type="entry name" value="RNA_pol_sigma70_r2"/>
</dbReference>
<feature type="domain" description="RNA polymerase sigma-70 region 2" evidence="7">
    <location>
        <begin position="15"/>
        <end position="82"/>
    </location>
</feature>
<evidence type="ECO:0000256" key="5">
    <source>
        <dbReference type="ARBA" id="ARBA00023163"/>
    </source>
</evidence>
<evidence type="ECO:0000256" key="2">
    <source>
        <dbReference type="ARBA" id="ARBA00023015"/>
    </source>
</evidence>
<dbReference type="AlphaFoldDB" id="A0A923EC92"/>
<dbReference type="Proteomes" id="UP000563151">
    <property type="component" value="Unassembled WGS sequence"/>
</dbReference>
<evidence type="ECO:0000256" key="6">
    <source>
        <dbReference type="HAMAP-Rule" id="MF_02064"/>
    </source>
</evidence>
<dbReference type="GO" id="GO:0006352">
    <property type="term" value="P:DNA-templated transcription initiation"/>
    <property type="evidence" value="ECO:0007669"/>
    <property type="project" value="UniProtKB-UniRule"/>
</dbReference>
<name>A0A923EC92_CLOTT</name>
<dbReference type="InterPro" id="IPR014244">
    <property type="entry name" value="RNA_pol_sigma-I"/>
</dbReference>
<keyword evidence="1 6" id="KW-0963">Cytoplasm</keyword>
<dbReference type="InterPro" id="IPR013325">
    <property type="entry name" value="RNA_pol_sigma_r2"/>
</dbReference>
<dbReference type="GO" id="GO:0005737">
    <property type="term" value="C:cytoplasm"/>
    <property type="evidence" value="ECO:0007669"/>
    <property type="project" value="UniProtKB-SubCell"/>
</dbReference>
<sequence length="227" mass="26881">MDLKKQLDNDRDAFIEKNKKFIYDTTYNICKKRLQWENDDELSIAMIAFNKACDSYNENRGNFFSYARVLIKNALINYFKKTSLKTYLIFNNDEDLNYIDLKNSLNAYEIRVENEKRAEEIKLFSIELSKYNISFGELSKFSPSHKDTKDNLLNIAIRCIDNDEIMIYIRRNKMLPIKQIAVLTGAKKKLLEKWRKYLISLILVLSNDEYLYLKSYLDLKVGEVIEG</sequence>
<dbReference type="EMBL" id="JAAZWO010000013">
    <property type="protein sequence ID" value="MBC2398369.1"/>
    <property type="molecule type" value="Genomic_DNA"/>
</dbReference>
<comment type="caution">
    <text evidence="8">The sequence shown here is derived from an EMBL/GenBank/DDBJ whole genome shotgun (WGS) entry which is preliminary data.</text>
</comment>
<dbReference type="GO" id="GO:0016987">
    <property type="term" value="F:sigma factor activity"/>
    <property type="evidence" value="ECO:0007669"/>
    <property type="project" value="UniProtKB-UniRule"/>
</dbReference>
<feature type="DNA-binding region" description="H-T-H motif" evidence="6">
    <location>
        <begin position="177"/>
        <end position="196"/>
    </location>
</feature>
<comment type="subcellular location">
    <subcellularLocation>
        <location evidence="6">Cytoplasm</location>
    </subcellularLocation>
</comment>
<keyword evidence="4 6" id="KW-0238">DNA-binding</keyword>
<organism evidence="8 9">
    <name type="scientific">Clostridium tetanomorphum</name>
    <dbReference type="NCBI Taxonomy" id="1553"/>
    <lineage>
        <taxon>Bacteria</taxon>
        <taxon>Bacillati</taxon>
        <taxon>Bacillota</taxon>
        <taxon>Clostridia</taxon>
        <taxon>Eubacteriales</taxon>
        <taxon>Clostridiaceae</taxon>
        <taxon>Clostridium</taxon>
    </lineage>
</organism>
<proteinExistence type="inferred from homology"/>
<evidence type="ECO:0000313" key="8">
    <source>
        <dbReference type="EMBL" id="MBC2398369.1"/>
    </source>
</evidence>
<accession>A0A923EC92</accession>
<gene>
    <name evidence="6" type="primary">sigI</name>
    <name evidence="8" type="ORF">HGG79_11400</name>
</gene>
<evidence type="ECO:0000256" key="4">
    <source>
        <dbReference type="ARBA" id="ARBA00023125"/>
    </source>
</evidence>
<dbReference type="SUPFAM" id="SSF88946">
    <property type="entry name" value="Sigma2 domain of RNA polymerase sigma factors"/>
    <property type="match status" value="1"/>
</dbReference>
<evidence type="ECO:0000313" key="9">
    <source>
        <dbReference type="Proteomes" id="UP000563151"/>
    </source>
</evidence>
<keyword evidence="9" id="KW-1185">Reference proteome</keyword>
<dbReference type="RefSeq" id="WP_035145532.1">
    <property type="nucleotide sequence ID" value="NZ_JAAZWO010000013.1"/>
</dbReference>
<comment type="function">
    <text evidence="6">Sigma factors are initiation factors that promote the attachment of RNA polymerase to specific initiation sites and are then released.</text>
</comment>
<dbReference type="HAMAP" id="MF_02064">
    <property type="entry name" value="Sigma70_SigI"/>
    <property type="match status" value="1"/>
</dbReference>